<proteinExistence type="predicted"/>
<dbReference type="AlphaFoldDB" id="A0A150GQZ0"/>
<feature type="region of interest" description="Disordered" evidence="1">
    <location>
        <begin position="69"/>
        <end position="146"/>
    </location>
</feature>
<evidence type="ECO:0000256" key="1">
    <source>
        <dbReference type="SAM" id="MobiDB-lite"/>
    </source>
</evidence>
<dbReference type="EMBL" id="LSYV01000012">
    <property type="protein sequence ID" value="KXZ51760.1"/>
    <property type="molecule type" value="Genomic_DNA"/>
</dbReference>
<evidence type="ECO:0000313" key="3">
    <source>
        <dbReference type="Proteomes" id="UP000075714"/>
    </source>
</evidence>
<sequence>MDPATFQRRHAGTSKKCGCTAHIQFGMHVEYARQSQLFGVRSKPDTLGPDLHRRHADIYDEAINAWADHAHQPGDGTEQPAADCGGSHSDARQPGDGTEQPVADGGGSHSDAHQPGDGAEQPAANSGFGAYGGGADSSGGADRSGGAANAIPTTVYITMDLRHTGHQPLSPVDLLSQPVHPDVAAKVRELSQLGMTFNAMQPQVTAFATDLALRLGVEPNRLDARFFPRDEVLRNMMARAVREQRIHKIDQGAVRLLAVDHF</sequence>
<name>A0A150GQZ0_GONPE</name>
<organism evidence="2 3">
    <name type="scientific">Gonium pectorale</name>
    <name type="common">Green alga</name>
    <dbReference type="NCBI Taxonomy" id="33097"/>
    <lineage>
        <taxon>Eukaryota</taxon>
        <taxon>Viridiplantae</taxon>
        <taxon>Chlorophyta</taxon>
        <taxon>core chlorophytes</taxon>
        <taxon>Chlorophyceae</taxon>
        <taxon>CS clade</taxon>
        <taxon>Chlamydomonadales</taxon>
        <taxon>Volvocaceae</taxon>
        <taxon>Gonium</taxon>
    </lineage>
</organism>
<reference evidence="3" key="1">
    <citation type="journal article" date="2016" name="Nat. Commun.">
        <title>The Gonium pectorale genome demonstrates co-option of cell cycle regulation during the evolution of multicellularity.</title>
        <authorList>
            <person name="Hanschen E.R."/>
            <person name="Marriage T.N."/>
            <person name="Ferris P.J."/>
            <person name="Hamaji T."/>
            <person name="Toyoda A."/>
            <person name="Fujiyama A."/>
            <person name="Neme R."/>
            <person name="Noguchi H."/>
            <person name="Minakuchi Y."/>
            <person name="Suzuki M."/>
            <person name="Kawai-Toyooka H."/>
            <person name="Smith D.R."/>
            <person name="Sparks H."/>
            <person name="Anderson J."/>
            <person name="Bakaric R."/>
            <person name="Luria V."/>
            <person name="Karger A."/>
            <person name="Kirschner M.W."/>
            <person name="Durand P.M."/>
            <person name="Michod R.E."/>
            <person name="Nozaki H."/>
            <person name="Olson B.J."/>
        </authorList>
    </citation>
    <scope>NUCLEOTIDE SEQUENCE [LARGE SCALE GENOMIC DNA]</scope>
    <source>
        <strain evidence="3">NIES-2863</strain>
    </source>
</reference>
<evidence type="ECO:0000313" key="2">
    <source>
        <dbReference type="EMBL" id="KXZ51760.1"/>
    </source>
</evidence>
<keyword evidence="3" id="KW-1185">Reference proteome</keyword>
<protein>
    <submittedName>
        <fullName evidence="2">Uncharacterized protein</fullName>
    </submittedName>
</protein>
<gene>
    <name evidence="2" type="ORF">GPECTOR_11g204</name>
</gene>
<comment type="caution">
    <text evidence="2">The sequence shown here is derived from an EMBL/GenBank/DDBJ whole genome shotgun (WGS) entry which is preliminary data.</text>
</comment>
<accession>A0A150GQZ0</accession>
<dbReference type="Proteomes" id="UP000075714">
    <property type="component" value="Unassembled WGS sequence"/>
</dbReference>